<evidence type="ECO:0000313" key="4">
    <source>
        <dbReference type="Proteomes" id="UP000434639"/>
    </source>
</evidence>
<sequence>MLNKWDWVFERALKIAPGVRVYLGRKSVGISAGVQSLRHSVNSRSGSRTTAGIPRSGLSYSVQHGKGKKTVAFQRQRELAARQKEIDLQN</sequence>
<organism evidence="3 4">
    <name type="scientific">Metabacillus mangrovi</name>
    <dbReference type="NCBI Taxonomy" id="1491830"/>
    <lineage>
        <taxon>Bacteria</taxon>
        <taxon>Bacillati</taxon>
        <taxon>Bacillota</taxon>
        <taxon>Bacilli</taxon>
        <taxon>Bacillales</taxon>
        <taxon>Bacillaceae</taxon>
        <taxon>Metabacillus</taxon>
    </lineage>
</organism>
<evidence type="ECO:0000313" key="3">
    <source>
        <dbReference type="EMBL" id="MTH54519.1"/>
    </source>
</evidence>
<dbReference type="Pfam" id="PF14020">
    <property type="entry name" value="DUF4236"/>
    <property type="match status" value="1"/>
</dbReference>
<comment type="caution">
    <text evidence="3">The sequence shown here is derived from an EMBL/GenBank/DDBJ whole genome shotgun (WGS) entry which is preliminary data.</text>
</comment>
<dbReference type="InterPro" id="IPR025330">
    <property type="entry name" value="DUF4236"/>
</dbReference>
<proteinExistence type="predicted"/>
<dbReference type="OrthoDB" id="983149at2"/>
<gene>
    <name evidence="3" type="ORF">GKZ89_14030</name>
</gene>
<dbReference type="Proteomes" id="UP000434639">
    <property type="component" value="Unassembled WGS sequence"/>
</dbReference>
<feature type="domain" description="DUF4236" evidence="2">
    <location>
        <begin position="7"/>
        <end position="61"/>
    </location>
</feature>
<name>A0A7X2S6E6_9BACI</name>
<feature type="compositionally biased region" description="Polar residues" evidence="1">
    <location>
        <begin position="41"/>
        <end position="50"/>
    </location>
</feature>
<keyword evidence="4" id="KW-1185">Reference proteome</keyword>
<reference evidence="3 4" key="1">
    <citation type="journal article" date="2017" name="Int. J. Syst. Evol. Microbiol.">
        <title>Bacillus mangrovi sp. nov., isolated from a sediment sample from a mangrove forest.</title>
        <authorList>
            <person name="Gupta V."/>
            <person name="Singh P.K."/>
            <person name="Korpole S."/>
            <person name="Tanuku N.R.S."/>
            <person name="Pinnaka A.K."/>
        </authorList>
    </citation>
    <scope>NUCLEOTIDE SEQUENCE [LARGE SCALE GENOMIC DNA]</scope>
    <source>
        <strain evidence="3 4">KCTC 33872</strain>
    </source>
</reference>
<dbReference type="AlphaFoldDB" id="A0A7X2S6E6"/>
<evidence type="ECO:0000256" key="1">
    <source>
        <dbReference type="SAM" id="MobiDB-lite"/>
    </source>
</evidence>
<dbReference type="EMBL" id="WMIB01000015">
    <property type="protein sequence ID" value="MTH54519.1"/>
    <property type="molecule type" value="Genomic_DNA"/>
</dbReference>
<feature type="region of interest" description="Disordered" evidence="1">
    <location>
        <begin position="41"/>
        <end position="62"/>
    </location>
</feature>
<accession>A0A7X2S6E6</accession>
<dbReference type="RefSeq" id="WP_155113031.1">
    <property type="nucleotide sequence ID" value="NZ_WMIB01000015.1"/>
</dbReference>
<protein>
    <submittedName>
        <fullName evidence="3">DUF4236 domain-containing protein</fullName>
    </submittedName>
</protein>
<evidence type="ECO:0000259" key="2">
    <source>
        <dbReference type="Pfam" id="PF14020"/>
    </source>
</evidence>